<evidence type="ECO:0000313" key="2">
    <source>
        <dbReference type="Proteomes" id="UP000515856"/>
    </source>
</evidence>
<reference evidence="1 2" key="1">
    <citation type="submission" date="2020-08" db="EMBL/GenBank/DDBJ databases">
        <authorList>
            <person name="Liu C."/>
            <person name="Sun Q."/>
        </authorList>
    </citation>
    <scope>NUCLEOTIDE SEQUENCE [LARGE SCALE GENOMIC DNA]</scope>
    <source>
        <strain evidence="1 2">NSJ-61</strain>
    </source>
</reference>
<dbReference type="KEGG" id="ehn:H9Q80_13720"/>
<protein>
    <submittedName>
        <fullName evidence="1">SRPBCC family protein</fullName>
    </submittedName>
</protein>
<evidence type="ECO:0000313" key="1">
    <source>
        <dbReference type="EMBL" id="QNM11311.1"/>
    </source>
</evidence>
<dbReference type="InterPro" id="IPR019587">
    <property type="entry name" value="Polyketide_cyclase/dehydratase"/>
</dbReference>
<name>A0A7G9GKH9_9FIRM</name>
<gene>
    <name evidence="1" type="ORF">H9Q80_13720</name>
</gene>
<dbReference type="SUPFAM" id="SSF55961">
    <property type="entry name" value="Bet v1-like"/>
    <property type="match status" value="1"/>
</dbReference>
<dbReference type="AlphaFoldDB" id="A0A7G9GKH9"/>
<sequence length="130" mass="15306">MTVSNMKTTLKSNIKDVWEIVTSLENYAWRSDISRIEIVNEKQFVEYTKDDYPTTFTITVKEPYRYEFDMDNSNMSGHWTGIFNQLADGVEIDFTEDVTAKKVFMKPFVKGYLKKQQETYVNDLKKALCK</sequence>
<dbReference type="Pfam" id="PF10604">
    <property type="entry name" value="Polyketide_cyc2"/>
    <property type="match status" value="1"/>
</dbReference>
<dbReference type="Proteomes" id="UP000515856">
    <property type="component" value="Chromosome"/>
</dbReference>
<organism evidence="1 2">
    <name type="scientific">[Eubacterium] hominis</name>
    <dbReference type="NCBI Taxonomy" id="2764325"/>
    <lineage>
        <taxon>Bacteria</taxon>
        <taxon>Bacillati</taxon>
        <taxon>Bacillota</taxon>
        <taxon>Erysipelotrichia</taxon>
        <taxon>Erysipelotrichales</taxon>
        <taxon>Erysipelotrichaceae</taxon>
        <taxon>Amedibacillus</taxon>
    </lineage>
</organism>
<keyword evidence="2" id="KW-1185">Reference proteome</keyword>
<proteinExistence type="predicted"/>
<accession>A0A7G9GKH9</accession>
<dbReference type="EMBL" id="CP060636">
    <property type="protein sequence ID" value="QNM11311.1"/>
    <property type="molecule type" value="Genomic_DNA"/>
</dbReference>
<dbReference type="RefSeq" id="WP_117536570.1">
    <property type="nucleotide sequence ID" value="NZ_CP060636.1"/>
</dbReference>